<reference evidence="7" key="1">
    <citation type="journal article" date="2014" name="Int. J. Syst. Evol. Microbiol.">
        <title>Complete genome sequence of Corynebacterium casei LMG S-19264T (=DSM 44701T), isolated from a smear-ripened cheese.</title>
        <authorList>
            <consortium name="US DOE Joint Genome Institute (JGI-PGF)"/>
            <person name="Walter F."/>
            <person name="Albersmeier A."/>
            <person name="Kalinowski J."/>
            <person name="Ruckert C."/>
        </authorList>
    </citation>
    <scope>NUCLEOTIDE SEQUENCE</scope>
    <source>
        <strain evidence="7">KCTC 32296</strain>
    </source>
</reference>
<protein>
    <submittedName>
        <fullName evidence="7">Ion transporter</fullName>
    </submittedName>
</protein>
<dbReference type="InterPro" id="IPR044751">
    <property type="entry name" value="Ion_transp-like_CBS"/>
</dbReference>
<dbReference type="InterPro" id="IPR005170">
    <property type="entry name" value="Transptr-assoc_dom"/>
</dbReference>
<comment type="similarity">
    <text evidence="1">Belongs to the UPF0053 family. Hemolysin C subfamily.</text>
</comment>
<dbReference type="SUPFAM" id="SSF54631">
    <property type="entry name" value="CBS-domain pair"/>
    <property type="match status" value="1"/>
</dbReference>
<dbReference type="PANTHER" id="PTHR22777">
    <property type="entry name" value="HEMOLYSIN-RELATED"/>
    <property type="match status" value="1"/>
</dbReference>
<dbReference type="SMART" id="SM01091">
    <property type="entry name" value="CorC_HlyC"/>
    <property type="match status" value="1"/>
</dbReference>
<dbReference type="AlphaFoldDB" id="A0A918PVR5"/>
<proteinExistence type="inferred from homology"/>
<evidence type="ECO:0000313" key="7">
    <source>
        <dbReference type="EMBL" id="GGZ24617.1"/>
    </source>
</evidence>
<dbReference type="GO" id="GO:0005886">
    <property type="term" value="C:plasma membrane"/>
    <property type="evidence" value="ECO:0007669"/>
    <property type="project" value="TreeGrafter"/>
</dbReference>
<dbReference type="Gene3D" id="3.30.465.10">
    <property type="match status" value="1"/>
</dbReference>
<accession>A0A918PVR5</accession>
<evidence type="ECO:0000256" key="2">
    <source>
        <dbReference type="ARBA" id="ARBA00022737"/>
    </source>
</evidence>
<dbReference type="FunFam" id="3.10.580.10:FF:000002">
    <property type="entry name" value="Magnesium/cobalt efflux protein CorC"/>
    <property type="match status" value="1"/>
</dbReference>
<feature type="region of interest" description="Disordered" evidence="5">
    <location>
        <begin position="1"/>
        <end position="26"/>
    </location>
</feature>
<dbReference type="CDD" id="cd04590">
    <property type="entry name" value="CBS_pair_CorC_HlyC_assoc"/>
    <property type="match status" value="1"/>
</dbReference>
<dbReference type="InterPro" id="IPR000644">
    <property type="entry name" value="CBS_dom"/>
</dbReference>
<dbReference type="Gene3D" id="3.10.580.10">
    <property type="entry name" value="CBS-domain"/>
    <property type="match status" value="1"/>
</dbReference>
<dbReference type="InterPro" id="IPR016169">
    <property type="entry name" value="FAD-bd_PCMH_sub2"/>
</dbReference>
<dbReference type="InterPro" id="IPR036318">
    <property type="entry name" value="FAD-bd_PCMH-like_sf"/>
</dbReference>
<dbReference type="PROSITE" id="PS51371">
    <property type="entry name" value="CBS"/>
    <property type="match status" value="2"/>
</dbReference>
<reference evidence="7" key="2">
    <citation type="submission" date="2020-09" db="EMBL/GenBank/DDBJ databases">
        <authorList>
            <person name="Sun Q."/>
            <person name="Kim S."/>
        </authorList>
    </citation>
    <scope>NUCLEOTIDE SEQUENCE</scope>
    <source>
        <strain evidence="7">KCTC 32296</strain>
    </source>
</reference>
<sequence>MSLRPNIMPSSDDPASPSPQTSSKKSILSLFGWGKPAAEDADADPLSPAKDVAADLINHAREFQTLRVADVMTPRADIVAADVSCTLADVVRICIESEHSRLPIFRETLDDPIGVLHIKDLLKVLSPENVDGSGPNWAEPILHRLRRDVLYVPVSMKAHELLLRMQAERTHMAMVIDEFGGTDGLVTMEDLIEAVVGDIDDEYDDDAALDIIEHGAGVIEADGRVELKTLEERLNLTLYPEDTEEEVDTLGGLVAVLAGRVPRRGEVVRHKSAGFDIEVMDADTRRIKRLRLHPLTEAQLSEDTDKDE</sequence>
<dbReference type="Proteomes" id="UP000662572">
    <property type="component" value="Unassembled WGS sequence"/>
</dbReference>
<keyword evidence="8" id="KW-1185">Reference proteome</keyword>
<feature type="compositionally biased region" description="Low complexity" evidence="5">
    <location>
        <begin position="9"/>
        <end position="23"/>
    </location>
</feature>
<dbReference type="Pfam" id="PF00571">
    <property type="entry name" value="CBS"/>
    <property type="match status" value="2"/>
</dbReference>
<keyword evidence="3 4" id="KW-0129">CBS domain</keyword>
<dbReference type="Pfam" id="PF03471">
    <property type="entry name" value="CorC_HlyC"/>
    <property type="match status" value="1"/>
</dbReference>
<dbReference type="SUPFAM" id="SSF56176">
    <property type="entry name" value="FAD-binding/transporter-associated domain-like"/>
    <property type="match status" value="1"/>
</dbReference>
<gene>
    <name evidence="7" type="primary">corC</name>
    <name evidence="7" type="ORF">GCM10011273_07310</name>
</gene>
<dbReference type="GO" id="GO:0050660">
    <property type="term" value="F:flavin adenine dinucleotide binding"/>
    <property type="evidence" value="ECO:0007669"/>
    <property type="project" value="InterPro"/>
</dbReference>
<evidence type="ECO:0000256" key="3">
    <source>
        <dbReference type="ARBA" id="ARBA00023122"/>
    </source>
</evidence>
<dbReference type="EMBL" id="BMZB01000001">
    <property type="protein sequence ID" value="GGZ24617.1"/>
    <property type="molecule type" value="Genomic_DNA"/>
</dbReference>
<evidence type="ECO:0000256" key="4">
    <source>
        <dbReference type="PROSITE-ProRule" id="PRU00703"/>
    </source>
</evidence>
<keyword evidence="2" id="KW-0677">Repeat</keyword>
<feature type="domain" description="CBS" evidence="6">
    <location>
        <begin position="72"/>
        <end position="132"/>
    </location>
</feature>
<dbReference type="InterPro" id="IPR046342">
    <property type="entry name" value="CBS_dom_sf"/>
</dbReference>
<evidence type="ECO:0000313" key="8">
    <source>
        <dbReference type="Proteomes" id="UP000662572"/>
    </source>
</evidence>
<organism evidence="7 8">
    <name type="scientific">Asticcacaulis endophyticus</name>
    <dbReference type="NCBI Taxonomy" id="1395890"/>
    <lineage>
        <taxon>Bacteria</taxon>
        <taxon>Pseudomonadati</taxon>
        <taxon>Pseudomonadota</taxon>
        <taxon>Alphaproteobacteria</taxon>
        <taxon>Caulobacterales</taxon>
        <taxon>Caulobacteraceae</taxon>
        <taxon>Asticcacaulis</taxon>
    </lineage>
</organism>
<comment type="caution">
    <text evidence="7">The sequence shown here is derived from an EMBL/GenBank/DDBJ whole genome shotgun (WGS) entry which is preliminary data.</text>
</comment>
<evidence type="ECO:0000256" key="1">
    <source>
        <dbReference type="ARBA" id="ARBA00006446"/>
    </source>
</evidence>
<evidence type="ECO:0000259" key="6">
    <source>
        <dbReference type="PROSITE" id="PS51371"/>
    </source>
</evidence>
<dbReference type="PANTHER" id="PTHR22777:SF27">
    <property type="entry name" value="MAGNESIUM AND COBALT EFFLUX PROTEIN CORC"/>
    <property type="match status" value="1"/>
</dbReference>
<name>A0A918PVR5_9CAUL</name>
<feature type="domain" description="CBS" evidence="6">
    <location>
        <begin position="145"/>
        <end position="202"/>
    </location>
</feature>
<evidence type="ECO:0000256" key="5">
    <source>
        <dbReference type="SAM" id="MobiDB-lite"/>
    </source>
</evidence>